<sequence length="1101" mass="124902">MVSTEKLAKPFQRMRKTNRTLESQDDLHILRSSDTSSSANGVERKMVRDDSDIGRNSRTIISAMTPRLLSLKTTPKRGSSGRARRRRRNTDDSVDSSDGASMRASMIQRLFSRKKIGTPTSSRFNIGRSESISSGDGSMDRDFAQMAVQVDGVPDLPRGILKNSRGRQATSQTPTLLNDPTHSPYHFETTPDRNMADATESAEDVQYDYDETDPMPRRTPGERARYSVYHGQVKRKMRVRPYHLFPLDFKMTEEEIYADSMKPSQNFIFLKSYLAPTSKEVEKLNAPIAVSQLFGSPQEDGRIGALRVEVLGCIALPRTKPDISVYMVCGDAAFATDVLSGYRSPIWPSLSRRAAVFPLHHAFAQLYVGVFDVRANKNKENDMFCGRVALDIAALRSDTEYDVTFPLRASTFVYDRRKRGVIRLRFSVHWFSERAALVSYFKKTKSLTSCAPLYHGSPTIPCADPKTFRNVAFTVYGQDLPGKYSRNAFKSTMREYTLYQQNTTLLAQMLALDAIFYERPHVSLYLFLSGMYCISSNSFSLVPAVFVGYIIILFIENYLHYIDGTKFNMGYRPHTLQEILNGLLGHASGAGGFFEPALVEKKTKRKRGYGYDGKDDKDEVEIEPLDHREFPFSDRDAYPKWSVDDALAPSSNKKDGGNTRLHGRLSVYYTAAPPTAGDNARGEDDDDASEDSENDDETIDTTDTMFNLDYDVDDDLDESEHETLHNAYQYQDNLLDPTVTKTRYKLGPPQDVDKRGAKVPPQLQLQKTERRMHDYSLKIAVEPIFAPTNIETVLGVGTTKNSTVESREVMMLNDQNSALKKRKAVYDEFDKLLGLKSRSANPLNRIMSSFLGPLMRMCRISLYAFRISYHTFSWRDPFFSFWVLVALCVVCLILIAFPWQQFFFLVVLGALGPQNIFVRRYLEKRLKEKALKAIEEEENLSLIDNKDSMSSRHHASANDITSVDEMRKSAWFATSTKHKKKQKNEAEAELVDERPPFLPNHHANASKKVQPRSVVIPYSRLKKDRFYDWPPDPTVSKATPLSFRTESKSNTKLLARSDSNDSKGSLFEASTPDDDVLPKGLRRRPQPITGIQSELPMNLYL</sequence>
<keyword evidence="2" id="KW-1133">Transmembrane helix</keyword>
<dbReference type="Gene3D" id="2.60.40.150">
    <property type="entry name" value="C2 domain"/>
    <property type="match status" value="1"/>
</dbReference>
<name>A0A1Z5JYH2_FISSO</name>
<evidence type="ECO:0000313" key="4">
    <source>
        <dbReference type="Proteomes" id="UP000198406"/>
    </source>
</evidence>
<dbReference type="InterPro" id="IPR035892">
    <property type="entry name" value="C2_domain_sf"/>
</dbReference>
<keyword evidence="4" id="KW-1185">Reference proteome</keyword>
<keyword evidence="2" id="KW-0472">Membrane</keyword>
<reference evidence="3 4" key="1">
    <citation type="journal article" date="2015" name="Plant Cell">
        <title>Oil accumulation by the oleaginous diatom Fistulifera solaris as revealed by the genome and transcriptome.</title>
        <authorList>
            <person name="Tanaka T."/>
            <person name="Maeda Y."/>
            <person name="Veluchamy A."/>
            <person name="Tanaka M."/>
            <person name="Abida H."/>
            <person name="Marechal E."/>
            <person name="Bowler C."/>
            <person name="Muto M."/>
            <person name="Sunaga Y."/>
            <person name="Tanaka M."/>
            <person name="Yoshino T."/>
            <person name="Taniguchi T."/>
            <person name="Fukuda Y."/>
            <person name="Nemoto M."/>
            <person name="Matsumoto M."/>
            <person name="Wong P.S."/>
            <person name="Aburatani S."/>
            <person name="Fujibuchi W."/>
        </authorList>
    </citation>
    <scope>NUCLEOTIDE SEQUENCE [LARGE SCALE GENOMIC DNA]</scope>
    <source>
        <strain evidence="3 4">JPCC DA0580</strain>
    </source>
</reference>
<dbReference type="SUPFAM" id="SSF49562">
    <property type="entry name" value="C2 domain (Calcium/lipid-binding domain, CaLB)"/>
    <property type="match status" value="1"/>
</dbReference>
<feature type="region of interest" description="Disordered" evidence="1">
    <location>
        <begin position="670"/>
        <end position="707"/>
    </location>
</feature>
<feature type="region of interest" description="Disordered" evidence="1">
    <location>
        <begin position="605"/>
        <end position="628"/>
    </location>
</feature>
<evidence type="ECO:0000256" key="2">
    <source>
        <dbReference type="SAM" id="Phobius"/>
    </source>
</evidence>
<organism evidence="3 4">
    <name type="scientific">Fistulifera solaris</name>
    <name type="common">Oleaginous diatom</name>
    <dbReference type="NCBI Taxonomy" id="1519565"/>
    <lineage>
        <taxon>Eukaryota</taxon>
        <taxon>Sar</taxon>
        <taxon>Stramenopiles</taxon>
        <taxon>Ochrophyta</taxon>
        <taxon>Bacillariophyta</taxon>
        <taxon>Bacillariophyceae</taxon>
        <taxon>Bacillariophycidae</taxon>
        <taxon>Naviculales</taxon>
        <taxon>Naviculaceae</taxon>
        <taxon>Fistulifera</taxon>
    </lineage>
</organism>
<dbReference type="Proteomes" id="UP000198406">
    <property type="component" value="Unassembled WGS sequence"/>
</dbReference>
<keyword evidence="2" id="KW-0812">Transmembrane</keyword>
<feature type="compositionally biased region" description="Acidic residues" evidence="1">
    <location>
        <begin position="683"/>
        <end position="700"/>
    </location>
</feature>
<feature type="transmembrane region" description="Helical" evidence="2">
    <location>
        <begin position="539"/>
        <end position="559"/>
    </location>
</feature>
<dbReference type="InParanoid" id="A0A1Z5JYH2"/>
<feature type="region of interest" description="Disordered" evidence="1">
    <location>
        <begin position="164"/>
        <end position="183"/>
    </location>
</feature>
<dbReference type="AlphaFoldDB" id="A0A1Z5JYH2"/>
<evidence type="ECO:0000313" key="3">
    <source>
        <dbReference type="EMBL" id="GAX18949.1"/>
    </source>
</evidence>
<dbReference type="OrthoDB" id="42708at2759"/>
<protein>
    <submittedName>
        <fullName evidence="3">Uncharacterized protein</fullName>
    </submittedName>
</protein>
<feature type="compositionally biased region" description="Basic and acidic residues" evidence="1">
    <location>
        <begin position="42"/>
        <end position="55"/>
    </location>
</feature>
<dbReference type="EMBL" id="BDSP01000133">
    <property type="protein sequence ID" value="GAX18949.1"/>
    <property type="molecule type" value="Genomic_DNA"/>
</dbReference>
<proteinExistence type="predicted"/>
<comment type="caution">
    <text evidence="3">The sequence shown here is derived from an EMBL/GenBank/DDBJ whole genome shotgun (WGS) entry which is preliminary data.</text>
</comment>
<accession>A0A1Z5JYH2</accession>
<evidence type="ECO:0000256" key="1">
    <source>
        <dbReference type="SAM" id="MobiDB-lite"/>
    </source>
</evidence>
<gene>
    <name evidence="3" type="ORF">FisN_8Hh168</name>
</gene>
<feature type="transmembrane region" description="Helical" evidence="2">
    <location>
        <begin position="878"/>
        <end position="897"/>
    </location>
</feature>
<feature type="region of interest" description="Disordered" evidence="1">
    <location>
        <begin position="1"/>
        <end position="103"/>
    </location>
</feature>
<feature type="compositionally biased region" description="Polar residues" evidence="1">
    <location>
        <begin position="166"/>
        <end position="181"/>
    </location>
</feature>
<feature type="region of interest" description="Disordered" evidence="1">
    <location>
        <begin position="1047"/>
        <end position="1090"/>
    </location>
</feature>